<name>A0A165VQL9_9AGAM</name>
<evidence type="ECO:0000313" key="1">
    <source>
        <dbReference type="EMBL" id="KZT30036.1"/>
    </source>
</evidence>
<accession>A0A165VQL9</accession>
<dbReference type="AlphaFoldDB" id="A0A165VQL9"/>
<dbReference type="STRING" id="1314782.A0A165VQL9"/>
<feature type="non-terminal residue" evidence="1">
    <location>
        <position position="90"/>
    </location>
</feature>
<gene>
    <name evidence="1" type="ORF">NEOLEDRAFT_1025814</name>
</gene>
<sequence>AQRDVLEALSFTVAGNCPAAYMEEIYHSLEGSALEQLMLIEDGLWKSVQDEAFKRLFDALYDTDVLQFPVSLLTVASLFEALIDAMAEKY</sequence>
<dbReference type="EMBL" id="KV425552">
    <property type="protein sequence ID" value="KZT30036.1"/>
    <property type="molecule type" value="Genomic_DNA"/>
</dbReference>
<protein>
    <submittedName>
        <fullName evidence="1">Uncharacterized protein</fullName>
    </submittedName>
</protein>
<dbReference type="InParanoid" id="A0A165VQL9"/>
<reference evidence="1 2" key="1">
    <citation type="journal article" date="2016" name="Mol. Biol. Evol.">
        <title>Comparative Genomics of Early-Diverging Mushroom-Forming Fungi Provides Insights into the Origins of Lignocellulose Decay Capabilities.</title>
        <authorList>
            <person name="Nagy L.G."/>
            <person name="Riley R."/>
            <person name="Tritt A."/>
            <person name="Adam C."/>
            <person name="Daum C."/>
            <person name="Floudas D."/>
            <person name="Sun H."/>
            <person name="Yadav J.S."/>
            <person name="Pangilinan J."/>
            <person name="Larsson K.H."/>
            <person name="Matsuura K."/>
            <person name="Barry K."/>
            <person name="Labutti K."/>
            <person name="Kuo R."/>
            <person name="Ohm R.A."/>
            <person name="Bhattacharya S.S."/>
            <person name="Shirouzu T."/>
            <person name="Yoshinaga Y."/>
            <person name="Martin F.M."/>
            <person name="Grigoriev I.V."/>
            <person name="Hibbett D.S."/>
        </authorList>
    </citation>
    <scope>NUCLEOTIDE SEQUENCE [LARGE SCALE GENOMIC DNA]</scope>
    <source>
        <strain evidence="1 2">HHB14362 ss-1</strain>
    </source>
</reference>
<evidence type="ECO:0000313" key="2">
    <source>
        <dbReference type="Proteomes" id="UP000076761"/>
    </source>
</evidence>
<feature type="non-terminal residue" evidence="1">
    <location>
        <position position="1"/>
    </location>
</feature>
<organism evidence="1 2">
    <name type="scientific">Neolentinus lepideus HHB14362 ss-1</name>
    <dbReference type="NCBI Taxonomy" id="1314782"/>
    <lineage>
        <taxon>Eukaryota</taxon>
        <taxon>Fungi</taxon>
        <taxon>Dikarya</taxon>
        <taxon>Basidiomycota</taxon>
        <taxon>Agaricomycotina</taxon>
        <taxon>Agaricomycetes</taxon>
        <taxon>Gloeophyllales</taxon>
        <taxon>Gloeophyllaceae</taxon>
        <taxon>Neolentinus</taxon>
    </lineage>
</organism>
<keyword evidence="2" id="KW-1185">Reference proteome</keyword>
<dbReference type="OrthoDB" id="3250555at2759"/>
<proteinExistence type="predicted"/>
<dbReference type="Proteomes" id="UP000076761">
    <property type="component" value="Unassembled WGS sequence"/>
</dbReference>